<keyword evidence="1" id="KW-0547">Nucleotide-binding</keyword>
<dbReference type="HOGENOM" id="CLU_3221147_0_0_11"/>
<dbReference type="KEGG" id="rsa:RSal33209_3428"/>
<dbReference type="GO" id="GO:0005524">
    <property type="term" value="F:ATP binding"/>
    <property type="evidence" value="ECO:0007669"/>
    <property type="project" value="UniProtKB-KW"/>
</dbReference>
<dbReference type="EMBL" id="CP000910">
    <property type="protein sequence ID" value="ABY25137.1"/>
    <property type="molecule type" value="Genomic_DNA"/>
</dbReference>
<dbReference type="InterPro" id="IPR027417">
    <property type="entry name" value="P-loop_NTPase"/>
</dbReference>
<protein>
    <submittedName>
        <fullName evidence="1">ABC transporter ATP-binding protein</fullName>
    </submittedName>
</protein>
<dbReference type="Proteomes" id="UP000002007">
    <property type="component" value="Chromosome"/>
</dbReference>
<dbReference type="eggNOG" id="COG5265">
    <property type="taxonomic scope" value="Bacteria"/>
</dbReference>
<dbReference type="Gene3D" id="3.40.50.300">
    <property type="entry name" value="P-loop containing nucleotide triphosphate hydrolases"/>
    <property type="match status" value="1"/>
</dbReference>
<proteinExistence type="predicted"/>
<evidence type="ECO:0000313" key="1">
    <source>
        <dbReference type="EMBL" id="ABY25137.1"/>
    </source>
</evidence>
<reference evidence="2" key="1">
    <citation type="journal article" date="2008" name="J. Bacteriol.">
        <title>Genome sequence of the fish pathogen Renibacterium salmoninarum suggests reductive evolution away from an environmental Arthrobacter ancestor.</title>
        <authorList>
            <person name="Wiens G.D."/>
            <person name="Rockey D.D."/>
            <person name="Wu Z."/>
            <person name="Chang J."/>
            <person name="Levy R."/>
            <person name="Crane S."/>
            <person name="Chen D.S."/>
            <person name="Capri G.R."/>
            <person name="Burnett J.R."/>
            <person name="Sudheesh P.S."/>
            <person name="Schipma M.J."/>
            <person name="Burd H."/>
            <person name="Bhattacharyya A."/>
            <person name="Rhodes L.D."/>
            <person name="Kaul R."/>
            <person name="Strom M.S."/>
        </authorList>
    </citation>
    <scope>NUCLEOTIDE SEQUENCE [LARGE SCALE GENOMIC DNA]</scope>
    <source>
        <strain evidence="2">ATCC 33209 / DSM 20767 / JCM 11484 / NBRC 15589 / NCIMB 2235</strain>
    </source>
</reference>
<gene>
    <name evidence="1" type="ordered locus">RSal33209_3428</name>
</gene>
<sequence length="44" mass="4961">MVIEAGRIVEQGTHEKLLAAQGRYSELYLTQFSQTNKTVDFEAS</sequence>
<dbReference type="STRING" id="288705.RSal33209_3428"/>
<evidence type="ECO:0000313" key="2">
    <source>
        <dbReference type="Proteomes" id="UP000002007"/>
    </source>
</evidence>
<organism evidence="1 2">
    <name type="scientific">Renibacterium salmoninarum (strain ATCC 33209 / DSM 20767 / JCM 11484 / NBRC 15589 / NCIMB 2235)</name>
    <dbReference type="NCBI Taxonomy" id="288705"/>
    <lineage>
        <taxon>Bacteria</taxon>
        <taxon>Bacillati</taxon>
        <taxon>Actinomycetota</taxon>
        <taxon>Actinomycetes</taxon>
        <taxon>Micrococcales</taxon>
        <taxon>Micrococcaceae</taxon>
        <taxon>Renibacterium</taxon>
    </lineage>
</organism>
<name>A9WVB6_RENSM</name>
<keyword evidence="2" id="KW-1185">Reference proteome</keyword>
<keyword evidence="1" id="KW-0067">ATP-binding</keyword>
<dbReference type="AlphaFoldDB" id="A9WVB6"/>
<accession>A9WVB6</accession>